<keyword evidence="2 6" id="KW-0812">Transmembrane</keyword>
<dbReference type="AlphaFoldDB" id="A0A2T7P2H8"/>
<evidence type="ECO:0000256" key="5">
    <source>
        <dbReference type="SAM" id="MobiDB-lite"/>
    </source>
</evidence>
<keyword evidence="4 6" id="KW-0472">Membrane</keyword>
<dbReference type="Pfam" id="PF23727">
    <property type="entry name" value="Beta-prop_FAM234A_B"/>
    <property type="match status" value="1"/>
</dbReference>
<feature type="region of interest" description="Disordered" evidence="5">
    <location>
        <begin position="707"/>
        <end position="814"/>
    </location>
</feature>
<feature type="region of interest" description="Disordered" evidence="5">
    <location>
        <begin position="847"/>
        <end position="901"/>
    </location>
</feature>
<dbReference type="PANTHER" id="PTHR21419">
    <property type="match status" value="1"/>
</dbReference>
<feature type="transmembrane region" description="Helical" evidence="6">
    <location>
        <begin position="80"/>
        <end position="101"/>
    </location>
</feature>
<feature type="compositionally biased region" description="Polar residues" evidence="5">
    <location>
        <begin position="769"/>
        <end position="782"/>
    </location>
</feature>
<dbReference type="OrthoDB" id="567787at2759"/>
<dbReference type="Gene3D" id="2.130.10.10">
    <property type="entry name" value="YVTN repeat-like/Quinoprotein amine dehydrogenase"/>
    <property type="match status" value="1"/>
</dbReference>
<evidence type="ECO:0000256" key="1">
    <source>
        <dbReference type="ARBA" id="ARBA00004167"/>
    </source>
</evidence>
<dbReference type="Proteomes" id="UP000245119">
    <property type="component" value="Linkage Group LG7"/>
</dbReference>
<dbReference type="GO" id="GO:0016020">
    <property type="term" value="C:membrane"/>
    <property type="evidence" value="ECO:0007669"/>
    <property type="project" value="UniProtKB-SubCell"/>
</dbReference>
<dbReference type="InterPro" id="IPR028994">
    <property type="entry name" value="Integrin_alpha_N"/>
</dbReference>
<evidence type="ECO:0000256" key="6">
    <source>
        <dbReference type="SAM" id="Phobius"/>
    </source>
</evidence>
<dbReference type="SUPFAM" id="SSF69318">
    <property type="entry name" value="Integrin alpha N-terminal domain"/>
    <property type="match status" value="1"/>
</dbReference>
<accession>A0A2T7P2H8</accession>
<comment type="caution">
    <text evidence="8">The sequence shown here is derived from an EMBL/GenBank/DDBJ whole genome shotgun (WGS) entry which is preliminary data.</text>
</comment>
<dbReference type="PANTHER" id="PTHR21419:SF36">
    <property type="entry name" value="PROTEIN FAM234A-LIKE"/>
    <property type="match status" value="1"/>
</dbReference>
<reference evidence="8 9" key="1">
    <citation type="submission" date="2018-04" db="EMBL/GenBank/DDBJ databases">
        <title>The genome of golden apple snail Pomacea canaliculata provides insight into stress tolerance and invasive adaptation.</title>
        <authorList>
            <person name="Liu C."/>
            <person name="Liu B."/>
            <person name="Ren Y."/>
            <person name="Zhang Y."/>
            <person name="Wang H."/>
            <person name="Li S."/>
            <person name="Jiang F."/>
            <person name="Yin L."/>
            <person name="Zhang G."/>
            <person name="Qian W."/>
            <person name="Fan W."/>
        </authorList>
    </citation>
    <scope>NUCLEOTIDE SEQUENCE [LARGE SCALE GENOMIC DNA]</scope>
    <source>
        <strain evidence="8">SZHN2017</strain>
        <tissue evidence="8">Muscle</tissue>
    </source>
</reference>
<evidence type="ECO:0000259" key="7">
    <source>
        <dbReference type="Pfam" id="PF23727"/>
    </source>
</evidence>
<comment type="subcellular location">
    <subcellularLocation>
        <location evidence="1">Membrane</location>
        <topology evidence="1">Single-pass membrane protein</topology>
    </subcellularLocation>
</comment>
<evidence type="ECO:0000256" key="4">
    <source>
        <dbReference type="ARBA" id="ARBA00023136"/>
    </source>
</evidence>
<dbReference type="InterPro" id="IPR045232">
    <property type="entry name" value="FAM234"/>
</dbReference>
<feature type="compositionally biased region" description="Polar residues" evidence="5">
    <location>
        <begin position="892"/>
        <end position="901"/>
    </location>
</feature>
<feature type="region of interest" description="Disordered" evidence="5">
    <location>
        <begin position="913"/>
        <end position="933"/>
    </location>
</feature>
<organism evidence="8 9">
    <name type="scientific">Pomacea canaliculata</name>
    <name type="common">Golden apple snail</name>
    <dbReference type="NCBI Taxonomy" id="400727"/>
    <lineage>
        <taxon>Eukaryota</taxon>
        <taxon>Metazoa</taxon>
        <taxon>Spiralia</taxon>
        <taxon>Lophotrochozoa</taxon>
        <taxon>Mollusca</taxon>
        <taxon>Gastropoda</taxon>
        <taxon>Caenogastropoda</taxon>
        <taxon>Architaenioglossa</taxon>
        <taxon>Ampullarioidea</taxon>
        <taxon>Ampullariidae</taxon>
        <taxon>Pomacea</taxon>
    </lineage>
</organism>
<feature type="region of interest" description="Disordered" evidence="5">
    <location>
        <begin position="609"/>
        <end position="684"/>
    </location>
</feature>
<dbReference type="InterPro" id="IPR015943">
    <property type="entry name" value="WD40/YVTN_repeat-like_dom_sf"/>
</dbReference>
<name>A0A2T7P2H8_POMCA</name>
<evidence type="ECO:0000256" key="3">
    <source>
        <dbReference type="ARBA" id="ARBA00022989"/>
    </source>
</evidence>
<keyword evidence="3 6" id="KW-1133">Transmembrane helix</keyword>
<evidence type="ECO:0000313" key="8">
    <source>
        <dbReference type="EMBL" id="PVD27593.1"/>
    </source>
</evidence>
<evidence type="ECO:0000313" key="9">
    <source>
        <dbReference type="Proteomes" id="UP000245119"/>
    </source>
</evidence>
<dbReference type="InterPro" id="IPR055409">
    <property type="entry name" value="Beta-prop_FAM234A_B"/>
</dbReference>
<sequence>MAVRILWGKRKSQRNGYSLHEYNGPGYRDTGSDDEDDVFVDDTSLEGLSTASKPLMHPRQRTRVKSRRPDCRCGAVCKPVLYFLLMVIVLGGLLSLLLYVLNRHKGADQDFLSGKAVVLSSGLDDELLVGCDNVEVEDVWVVGFPKLLTESAFRLVDVNQDGVLDVILGFATGVDGYSIPPIVCDIYFNGTYPCHGGLLALEGATGRELWRHYTQHELFAVTCNVDFDNDGVLDCLGAGRAGAMQAISGRSGTMLWDFVPQEAKIEIMGVYTPQMVPDLDGDHVPDVIVAHGGDPLQDPGSPYRLSGRLLVMSGRTGRVLRWVGVPDNKETYYSPQVYLQSDGTPMVLFGTGGETHGGSLWVISVDHLLKGQIMKARALYTDTFKGVMTPPVLLDLTGDGVRDIIISPFNSTVVAIDGASYEIIWNITFPQSETYSTPAPGFYNDDDIPDFMVNFAYGPGFPVYYHAQTTVLDGRTGQQLLDHPIQMSVGAQASPLTVSMEGKGHDLFLYWLADCLQHEGEGGEYHFLKGTNVHEKSRSDFCRLRFKTKGFTRILAFGRNIKAPGVAIYNSEDRKRQERQDWVNTTAEALDFLQRHPEHLPQFPYNDPLTVEGSSPYDLPPGLADSIFPGSDSSVNQGFPSVNQGFPSVNQEYSYGLNQPNDYSKYYPQTDARDRYGSDDTAYSNRGYGNRFKPYGNYFQKRNFLDADGNENDEERNPDVLAGWRNSEKQKVAPSFADTPRETAVGWEEDDQAKNRKLGHAQHHRMQGQPRNTGLPSGNSFSLRRKTQEGAGSYGNFRERAASSEAVQDNSRGHLTNEVNQATDHLTSRISHGYDDSEGQRGEIFGTRLDKGKKTAINDPYKPDFSSFRGSSPDFSRTPGVGDFSENEVEQAPSSGQLKTPTNRKSLAKAKFMKRRRRRRRHVGPHDDDGLQRLLSTGTVAPSSLPADHPDFPHSVDVIFATYWFFPAKTQAILPQDQSCIADAMEKETQRFDPNNPYYGMDHDAYEHSITEECLKKSNHQLSDIGTYESQLYWVSYIVSDCRLVFTAFTCN</sequence>
<proteinExistence type="predicted"/>
<feature type="compositionally biased region" description="Polar residues" evidence="5">
    <location>
        <begin position="805"/>
        <end position="814"/>
    </location>
</feature>
<feature type="compositionally biased region" description="Basic residues" evidence="5">
    <location>
        <begin position="755"/>
        <end position="766"/>
    </location>
</feature>
<feature type="compositionally biased region" description="Polar residues" evidence="5">
    <location>
        <begin position="631"/>
        <end position="662"/>
    </location>
</feature>
<feature type="domain" description="FAM234A/B beta-propeller" evidence="7">
    <location>
        <begin position="153"/>
        <end position="490"/>
    </location>
</feature>
<feature type="compositionally biased region" description="Basic residues" evidence="5">
    <location>
        <begin position="913"/>
        <end position="923"/>
    </location>
</feature>
<evidence type="ECO:0000256" key="2">
    <source>
        <dbReference type="ARBA" id="ARBA00022692"/>
    </source>
</evidence>
<gene>
    <name evidence="8" type="ORF">C0Q70_12757</name>
</gene>
<keyword evidence="9" id="KW-1185">Reference proteome</keyword>
<dbReference type="EMBL" id="PZQS01000007">
    <property type="protein sequence ID" value="PVD27593.1"/>
    <property type="molecule type" value="Genomic_DNA"/>
</dbReference>
<protein>
    <recommendedName>
        <fullName evidence="7">FAM234A/B beta-propeller domain-containing protein</fullName>
    </recommendedName>
</protein>